<gene>
    <name evidence="1" type="ORF">SYN_01380</name>
</gene>
<keyword evidence="2" id="KW-1185">Reference proteome</keyword>
<dbReference type="eggNOG" id="COG1061">
    <property type="taxonomic scope" value="Bacteria"/>
</dbReference>
<sequence>MERKRSLILSNISRSCLIKVTNDALIIANDGQPFSRRGIISICASHLGTKYDDSSKQLDVVEIDGDLFNFIDKVQDVDLIEAIQDRQIQTYKINPDLIPEHERGEREIGLDYSGRFIWELLQNADDAMAPLDMPTSQLIGAKGLGFKSVMEVTTEPEIHSGPFHLHFSLDKTLVLLKKHGFSGIKQPPVFRIPFKKEPDEGIKELLECYATVLRLPFANHKREQVCQSLRELDAHVLLFCQHIEELRIILDENLKRIWTAKRETDRPLTDCRIRIMFENEPEADFSSTEYQRWAKTWNVKGQSKLHSVSICLPLDENRKPIPMKYQQPLHVFFPTEEELPFRSIIHSSFDLSQNRKLIRKSDSDALILKELSLILKRMISEGVPVSTILKAFAPASCHLPDKESWAERIWLAFKDILMSENFLPVIGGHAASPLKSHTWEFNIGNILSPTADEVKMANLVIPEIQDDAHCLDALKNLGTTPLPLLVYQKLILNCLNNTPDECEKIVQSLYRIIVTSGKQLWGERLEACLDHYRKAECWWNHEGRARPLEGNLTLYKEPPRQMIPEWLPIDYLNDDFYSSLESILQNPNSQNETWNDFLKDYLHESGHGDVLYYSLVPELENHTDQTWWENHGPDVLEFYRKLDLEVEETDTLIWEDENRIRLGYALRLPTDKGWMPAICCYAGLAWGGPEEFDAFFQNTSDRGVLSPPDSWPLQIEESEFELFSRDLQYAGVSWQMKLIRWREKEKRWPIRRNPASGHWISESPFGKAVNKVQWDEYWISLEPPPYDDRTEFDWNTTVHEQWAIEYFPDALPKKAIDRLKVLKSISIPISDSCLEYKYSMQGGHFHNGHIVQKQGRLQSFASWQLHNYPWMPCRSNLFYKGTAVPPGEAYIPEREFTGFLPEIDISLPHGQEGRDLQTYMTRVLRVKEKLPPSSGKEWKYWAETLPEKAQTEPDMEKIKTAARGIYKSLFKLNEKPAGLSAGMKIPCIWRGRDNQLRCEQETLGFQLSGDMYWLDKPYFAEPITRKSVLEHYRIFLLELDEGRKAEEWLGIEPLSSIITIEPLCGHKDDRMTEIVRSRYKERYKILGAIDENIELPEPDELNLSVVEYIRLPVLAEGIVIASPSVYSWREDETIMIDSRDPWRGLGLALDTPNDRRRSDTFENLLKAEEWSEVLERTRERGISDAVLRDIIVTSTDLQVDEAATGDKGSF</sequence>
<dbReference type="SUPFAM" id="SSF55874">
    <property type="entry name" value="ATPase domain of HSP90 chaperone/DNA topoisomerase II/histidine kinase"/>
    <property type="match status" value="1"/>
</dbReference>
<dbReference type="Proteomes" id="UP000001933">
    <property type="component" value="Chromosome"/>
</dbReference>
<dbReference type="AlphaFoldDB" id="Q2LT57"/>
<dbReference type="PANTHER" id="PTHR32387">
    <property type="entry name" value="WU:FJ29H11"/>
    <property type="match status" value="1"/>
</dbReference>
<organism evidence="1 2">
    <name type="scientific">Syntrophus aciditrophicus (strain SB)</name>
    <dbReference type="NCBI Taxonomy" id="56780"/>
    <lineage>
        <taxon>Bacteria</taxon>
        <taxon>Pseudomonadati</taxon>
        <taxon>Thermodesulfobacteriota</taxon>
        <taxon>Syntrophia</taxon>
        <taxon>Syntrophales</taxon>
        <taxon>Syntrophaceae</taxon>
        <taxon>Syntrophus</taxon>
    </lineage>
</organism>
<dbReference type="InterPro" id="IPR036890">
    <property type="entry name" value="HATPase_C_sf"/>
</dbReference>
<dbReference type="PANTHER" id="PTHR32387:SF0">
    <property type="entry name" value="PROTEIN NO VEIN"/>
    <property type="match status" value="1"/>
</dbReference>
<evidence type="ECO:0000313" key="2">
    <source>
        <dbReference type="Proteomes" id="UP000001933"/>
    </source>
</evidence>
<dbReference type="HOGENOM" id="CLU_269796_0_0_7"/>
<dbReference type="STRING" id="56780.SYN_01380"/>
<dbReference type="InterPro" id="IPR052957">
    <property type="entry name" value="Auxin_embryo_med"/>
</dbReference>
<name>Q2LT57_SYNAS</name>
<evidence type="ECO:0000313" key="1">
    <source>
        <dbReference type="EMBL" id="ABC77267.1"/>
    </source>
</evidence>
<proteinExistence type="predicted"/>
<dbReference type="EMBL" id="CP000252">
    <property type="protein sequence ID" value="ABC77267.1"/>
    <property type="molecule type" value="Genomic_DNA"/>
</dbReference>
<accession>Q2LT57</accession>
<dbReference type="InParanoid" id="Q2LT57"/>
<reference evidence="1 2" key="1">
    <citation type="journal article" date="2007" name="Proc. Natl. Acad. Sci. U.S.A.">
        <title>The genome of Syntrophus aciditrophicus: life at the thermodynamic limit of microbial growth.</title>
        <authorList>
            <person name="McInerney M.J."/>
            <person name="Rohlin L."/>
            <person name="Mouttaki H."/>
            <person name="Kim U."/>
            <person name="Krupp R.S."/>
            <person name="Rios-Hernandez L."/>
            <person name="Sieber J."/>
            <person name="Struchtemeyer C.G."/>
            <person name="Bhattacharyya A."/>
            <person name="Campbell J.W."/>
            <person name="Gunsalus R.P."/>
        </authorList>
    </citation>
    <scope>NUCLEOTIDE SEQUENCE [LARGE SCALE GENOMIC DNA]</scope>
    <source>
        <strain evidence="1 2">SB</strain>
    </source>
</reference>
<dbReference type="KEGG" id="sat:SYN_01380"/>
<protein>
    <submittedName>
        <fullName evidence="1">Hypothetical cytosolic protein</fullName>
    </submittedName>
</protein>